<evidence type="ECO:0000256" key="8">
    <source>
        <dbReference type="SAM" id="MobiDB-lite"/>
    </source>
</evidence>
<dbReference type="Pfam" id="PF13191">
    <property type="entry name" value="AAA_16"/>
    <property type="match status" value="1"/>
</dbReference>
<evidence type="ECO:0000313" key="10">
    <source>
        <dbReference type="EMBL" id="QSE89904.1"/>
    </source>
</evidence>
<keyword evidence="11" id="KW-1185">Reference proteome</keyword>
<dbReference type="InterPro" id="IPR041617">
    <property type="entry name" value="TPR_MalT"/>
</dbReference>
<evidence type="ECO:0000256" key="7">
    <source>
        <dbReference type="PROSITE-ProRule" id="PRU10141"/>
    </source>
</evidence>
<dbReference type="Gene3D" id="1.10.510.10">
    <property type="entry name" value="Transferase(Phosphotransferase) domain 1"/>
    <property type="match status" value="1"/>
</dbReference>
<protein>
    <recommendedName>
        <fullName evidence="6">Serine/threonine-protein kinase PknK</fullName>
        <ecNumber evidence="6">2.7.11.1</ecNumber>
    </recommendedName>
    <alternativeName>
        <fullName evidence="6">Protein kinase K</fullName>
    </alternativeName>
</protein>
<evidence type="ECO:0000256" key="2">
    <source>
        <dbReference type="ARBA" id="ARBA00022679"/>
    </source>
</evidence>
<evidence type="ECO:0000256" key="5">
    <source>
        <dbReference type="ARBA" id="ARBA00022840"/>
    </source>
</evidence>
<evidence type="ECO:0000256" key="1">
    <source>
        <dbReference type="ARBA" id="ARBA00022527"/>
    </source>
</evidence>
<dbReference type="InterPro" id="IPR011009">
    <property type="entry name" value="Kinase-like_dom_sf"/>
</dbReference>
<feature type="domain" description="Protein kinase" evidence="9">
    <location>
        <begin position="26"/>
        <end position="283"/>
    </location>
</feature>
<evidence type="ECO:0000256" key="3">
    <source>
        <dbReference type="ARBA" id="ARBA00022741"/>
    </source>
</evidence>
<dbReference type="CDD" id="cd14014">
    <property type="entry name" value="STKc_PknB_like"/>
    <property type="match status" value="1"/>
</dbReference>
<comment type="catalytic activity">
    <reaction evidence="6">
        <text>L-threonyl-[protein] + ATP = O-phospho-L-threonyl-[protein] + ADP + H(+)</text>
        <dbReference type="Rhea" id="RHEA:46608"/>
        <dbReference type="Rhea" id="RHEA-COMP:11060"/>
        <dbReference type="Rhea" id="RHEA-COMP:11605"/>
        <dbReference type="ChEBI" id="CHEBI:15378"/>
        <dbReference type="ChEBI" id="CHEBI:30013"/>
        <dbReference type="ChEBI" id="CHEBI:30616"/>
        <dbReference type="ChEBI" id="CHEBI:61977"/>
        <dbReference type="ChEBI" id="CHEBI:456216"/>
        <dbReference type="EC" id="2.7.11.1"/>
    </reaction>
</comment>
<dbReference type="Pfam" id="PF17874">
    <property type="entry name" value="TPR_MalT"/>
    <property type="match status" value="1"/>
</dbReference>
<comment type="similarity">
    <text evidence="6">Belongs to the protein kinase superfamily.</text>
</comment>
<dbReference type="Gene3D" id="3.40.50.300">
    <property type="entry name" value="P-loop containing nucleotide triphosphate hydrolases"/>
    <property type="match status" value="1"/>
</dbReference>
<feature type="compositionally biased region" description="Basic and acidic residues" evidence="8">
    <location>
        <begin position="284"/>
        <end position="298"/>
    </location>
</feature>
<reference evidence="10 11" key="2">
    <citation type="journal article" date="2022" name="Arch. Microbiol.">
        <title>Rhodococcus pseudokoreensis sp. nov. isolated from the rhizosphere of young M26 apple rootstocks.</title>
        <authorList>
            <person name="Kampfer P."/>
            <person name="Glaeser S.P."/>
            <person name="Blom J."/>
            <person name="Wolf J."/>
            <person name="Benning S."/>
            <person name="Schloter M."/>
            <person name="Neumann-Schaal M."/>
        </authorList>
    </citation>
    <scope>NUCLEOTIDE SEQUENCE [LARGE SCALE GENOMIC DNA]</scope>
    <source>
        <strain evidence="10 11">R79</strain>
    </source>
</reference>
<dbReference type="PROSITE" id="PS50011">
    <property type="entry name" value="PROTEIN_KINASE_DOM"/>
    <property type="match status" value="1"/>
</dbReference>
<dbReference type="InterPro" id="IPR008271">
    <property type="entry name" value="Ser/Thr_kinase_AS"/>
</dbReference>
<evidence type="ECO:0000256" key="4">
    <source>
        <dbReference type="ARBA" id="ARBA00022777"/>
    </source>
</evidence>
<proteinExistence type="inferred from homology"/>
<keyword evidence="1 6" id="KW-0723">Serine/threonine-protein kinase</keyword>
<comment type="catalytic activity">
    <reaction evidence="6">
        <text>L-seryl-[protein] + ATP = O-phospho-L-seryl-[protein] + ADP + H(+)</text>
        <dbReference type="Rhea" id="RHEA:17989"/>
        <dbReference type="Rhea" id="RHEA-COMP:9863"/>
        <dbReference type="Rhea" id="RHEA-COMP:11604"/>
        <dbReference type="ChEBI" id="CHEBI:15378"/>
        <dbReference type="ChEBI" id="CHEBI:29999"/>
        <dbReference type="ChEBI" id="CHEBI:30616"/>
        <dbReference type="ChEBI" id="CHEBI:83421"/>
        <dbReference type="ChEBI" id="CHEBI:456216"/>
        <dbReference type="EC" id="2.7.11.1"/>
    </reaction>
</comment>
<dbReference type="PANTHER" id="PTHR43289">
    <property type="entry name" value="MITOGEN-ACTIVATED PROTEIN KINASE KINASE KINASE 20-RELATED"/>
    <property type="match status" value="1"/>
</dbReference>
<dbReference type="EMBL" id="CP070619">
    <property type="protein sequence ID" value="QSE89904.1"/>
    <property type="molecule type" value="Genomic_DNA"/>
</dbReference>
<dbReference type="Proteomes" id="UP000662986">
    <property type="component" value="Chromosome"/>
</dbReference>
<dbReference type="InterPro" id="IPR017441">
    <property type="entry name" value="Protein_kinase_ATP_BS"/>
</dbReference>
<feature type="binding site" evidence="7">
    <location>
        <position position="55"/>
    </location>
    <ligand>
        <name>ATP</name>
        <dbReference type="ChEBI" id="CHEBI:30616"/>
    </ligand>
</feature>
<evidence type="ECO:0000259" key="9">
    <source>
        <dbReference type="PROSITE" id="PS50011"/>
    </source>
</evidence>
<dbReference type="Gene3D" id="1.25.40.10">
    <property type="entry name" value="Tetratricopeptide repeat domain"/>
    <property type="match status" value="1"/>
</dbReference>
<dbReference type="InterPro" id="IPR041664">
    <property type="entry name" value="AAA_16"/>
</dbReference>
<dbReference type="SMART" id="SM00220">
    <property type="entry name" value="S_TKc"/>
    <property type="match status" value="1"/>
</dbReference>
<accession>A0A974ZTP1</accession>
<dbReference type="EC" id="2.7.11.1" evidence="6"/>
<dbReference type="InterPro" id="IPR000719">
    <property type="entry name" value="Prot_kinase_dom"/>
</dbReference>
<dbReference type="Gene3D" id="3.30.200.20">
    <property type="entry name" value="Phosphorylase Kinase, domain 1"/>
    <property type="match status" value="1"/>
</dbReference>
<keyword evidence="4 6" id="KW-0418">Kinase</keyword>
<dbReference type="RefSeq" id="WP_206006432.1">
    <property type="nucleotide sequence ID" value="NZ_CP070619.1"/>
</dbReference>
<dbReference type="SUPFAM" id="SSF56112">
    <property type="entry name" value="Protein kinase-like (PK-like)"/>
    <property type="match status" value="1"/>
</dbReference>
<evidence type="ECO:0000313" key="11">
    <source>
        <dbReference type="Proteomes" id="UP000662986"/>
    </source>
</evidence>
<feature type="region of interest" description="Disordered" evidence="8">
    <location>
        <begin position="284"/>
        <end position="303"/>
    </location>
</feature>
<dbReference type="InterPro" id="IPR016236">
    <property type="entry name" value="Ser/Thr_kinase_PknK_prd"/>
</dbReference>
<dbReference type="InterPro" id="IPR027417">
    <property type="entry name" value="P-loop_NTPase"/>
</dbReference>
<dbReference type="PROSITE" id="PS00108">
    <property type="entry name" value="PROTEIN_KINASE_ST"/>
    <property type="match status" value="1"/>
</dbReference>
<feature type="region of interest" description="Disordered" evidence="8">
    <location>
        <begin position="310"/>
        <end position="342"/>
    </location>
</feature>
<keyword evidence="3 6" id="KW-0547">Nucleotide-binding</keyword>
<organism evidence="10 11">
    <name type="scientific">Rhodococcus pseudokoreensis</name>
    <dbReference type="NCBI Taxonomy" id="2811421"/>
    <lineage>
        <taxon>Bacteria</taxon>
        <taxon>Bacillati</taxon>
        <taxon>Actinomycetota</taxon>
        <taxon>Actinomycetes</taxon>
        <taxon>Mycobacteriales</taxon>
        <taxon>Nocardiaceae</taxon>
        <taxon>Rhodococcus</taxon>
    </lineage>
</organism>
<evidence type="ECO:0000256" key="6">
    <source>
        <dbReference type="PIRNR" id="PIRNR000574"/>
    </source>
</evidence>
<sequence length="1146" mass="124315">MAEFDPLATQRDDAGDITAELEAAGFTDLEEIGRGGFGVVYRCSQPHLDRTVAVKVLAVDPDPEDLERFLREQRAMGRLSGHPHIVTVLEAGTTPAGRPYLVMPYHRYGSLDATIRRTGPLSWADTLNMGIALAGALEAAHQAGVVHRDVKPANVLLTEYGDAQLADFGIARIPGGFETGTGVITGSPAFTAPEVLAGQSPTPASDVYSLGASLFCALTGHAAFERRSGEQLVAQFVRITTEPVPDLRDPAIPDAVTAVIGHAMATEPTARPRTAAEFGDELRDARTRAGAHAEEDPPLRGPADVYVGSPTSVSVPAEPLAGTQRRRFAPPSPATKFRPPTAPKALVPRARLLEALRAARRRRLVLIHAPAGYGKSTLAAQWREVLVEGGTVVAWLSVDNDDNNLVWFLAHLIEAIRRVQPTLGHDLGQVLEDRGDDADRYVLTSLVNEVHDRGLPVAVVIDDWHRVTDSATLAALGYLLDNGCHHLQLIVTSRTRSGLPLGRMKVRDELVEVTAADLRFDLDESTRFLVDVNGLALEATELAALTRSTDGWVAALQLASLSLRGRSGAGELIAHLSGRHHAIGEFLAENVLNALEPELLDFLMATSVPERVCGELAGILADTTRGQALLEEVEERDLFLRSLDDDGDWFRYHHLFAEFLRRRLERDAPERLVRLHRKASDWFAGHNALGESVDHALAAGDDDRAVDLIESHAMPLIESSKMGTVLALVTKLPASLAQNRARLQLIVAWANVLLHRLEPMQVALARVEAALDEHTLTDAQAIDLRVEAAVIADVGRCHADVIDEAGEQVRECLERPDTLPPFVVAAAADITSFAEICSFEFAAARRRQAWARRYHEQTRGPHFGMIGYCFAGIADNELLDVAAAEGHFRAAWDLAVASVGVHSYAAQLSGALLGDLLYQRGRIDEAEQLLDASYRLGAEGGVVDFMLASYGTGARIKALRGDMPAAVQRLDEGADTARKLSLPRLAARIDNERIRCGLEPGTEFRTRTERSTAQHRPADLGTRTTELDEDSQIRLLLTAHDYDQACARSEAVVQALETARRPRALLEAKILLAQCLAAAGRGTDAKQVLIPVAADCAEYGLPRLVADGGEPVTGLLADIADDQRRGRWQPDWPSIPETFLARTLPS</sequence>
<dbReference type="SUPFAM" id="SSF52540">
    <property type="entry name" value="P-loop containing nucleoside triphosphate hydrolases"/>
    <property type="match status" value="1"/>
</dbReference>
<dbReference type="InterPro" id="IPR011990">
    <property type="entry name" value="TPR-like_helical_dom_sf"/>
</dbReference>
<dbReference type="Pfam" id="PF00069">
    <property type="entry name" value="Pkinase"/>
    <property type="match status" value="1"/>
</dbReference>
<reference evidence="10 11" key="1">
    <citation type="journal article" date="2021" name="Microbiol. Resour. Announc.">
        <title>Complete Genome Sequences of Two Rhodococcus sp. Strains with Large and Linear Chromosomes, Isolated from Apple Rhizosphere.</title>
        <authorList>
            <person name="Benning S."/>
            <person name="Brugnone N."/>
            <person name="Siani R."/>
            <person name="Kublik S."/>
            <person name="Schloter M."/>
            <person name="Rad V."/>
        </authorList>
    </citation>
    <scope>NUCLEOTIDE SEQUENCE [LARGE SCALE GENOMIC DNA]</scope>
    <source>
        <strain evidence="10 11">R79</strain>
    </source>
</reference>
<dbReference type="InterPro" id="IPR059106">
    <property type="entry name" value="WHD_MalT"/>
</dbReference>
<dbReference type="PIRSF" id="PIRSF000574">
    <property type="entry name" value="Ser/Thr_PK_PknK_prd"/>
    <property type="match status" value="1"/>
</dbReference>
<dbReference type="GO" id="GO:0016301">
    <property type="term" value="F:kinase activity"/>
    <property type="evidence" value="ECO:0007669"/>
    <property type="project" value="UniProtKB-KW"/>
</dbReference>
<dbReference type="PANTHER" id="PTHR43289:SF6">
    <property type="entry name" value="SERINE_THREONINE-PROTEIN KINASE NEKL-3"/>
    <property type="match status" value="1"/>
</dbReference>
<name>A0A974ZTP1_9NOCA</name>
<dbReference type="Pfam" id="PF25873">
    <property type="entry name" value="WHD_MalT"/>
    <property type="match status" value="1"/>
</dbReference>
<gene>
    <name evidence="10" type="ORF">JWS13_15380</name>
</gene>
<dbReference type="PROSITE" id="PS00107">
    <property type="entry name" value="PROTEIN_KINASE_ATP"/>
    <property type="match status" value="1"/>
</dbReference>
<keyword evidence="5 6" id="KW-0067">ATP-binding</keyword>
<keyword evidence="2 6" id="KW-0808">Transferase</keyword>